<evidence type="ECO:0000313" key="1">
    <source>
        <dbReference type="EMBL" id="MCR8632230.1"/>
    </source>
</evidence>
<gene>
    <name evidence="1" type="ORF">NV381_13555</name>
</gene>
<proteinExistence type="predicted"/>
<accession>A0ABT1YGA3</accession>
<organism evidence="1 2">
    <name type="scientific">Paenibacillus radicis</name>
    <name type="common">ex Xue et al. 2023</name>
    <dbReference type="NCBI Taxonomy" id="2972489"/>
    <lineage>
        <taxon>Bacteria</taxon>
        <taxon>Bacillati</taxon>
        <taxon>Bacillota</taxon>
        <taxon>Bacilli</taxon>
        <taxon>Bacillales</taxon>
        <taxon>Paenibacillaceae</taxon>
        <taxon>Paenibacillus</taxon>
    </lineage>
</organism>
<name>A0ABT1YGA3_9BACL</name>
<sequence length="115" mass="12998">MAKTDSLAIDQQQLVEAWQRTIPTVLNTSDKAEVKADAADPNALWVSIVTEGRNGYSFDFKCTYVDSREVKVEFVDVEVEGRNADERTTVIQTLIDDYVRHIHECAQQLHALTSK</sequence>
<keyword evidence="2" id="KW-1185">Reference proteome</keyword>
<reference evidence="1 2" key="1">
    <citation type="submission" date="2022-08" db="EMBL/GenBank/DDBJ databases">
        <title>Paenibacillus endoradicis sp. nov., Paenibacillus radicibacter sp. nov and Paenibacillus pararadicis sp. nov., three cold-adapted plant growth-promoting bacteria isolated from root of Larix gmelinii in Great Khingan.</title>
        <authorList>
            <person name="Xue H."/>
        </authorList>
    </citation>
    <scope>NUCLEOTIDE SEQUENCE [LARGE SCALE GENOMIC DNA]</scope>
    <source>
        <strain evidence="1 2">N5-1-1-5</strain>
    </source>
</reference>
<dbReference type="EMBL" id="JANQBD010000009">
    <property type="protein sequence ID" value="MCR8632230.1"/>
    <property type="molecule type" value="Genomic_DNA"/>
</dbReference>
<dbReference type="RefSeq" id="WP_258213829.1">
    <property type="nucleotide sequence ID" value="NZ_JANQBD010000009.1"/>
</dbReference>
<comment type="caution">
    <text evidence="1">The sequence shown here is derived from an EMBL/GenBank/DDBJ whole genome shotgun (WGS) entry which is preliminary data.</text>
</comment>
<protein>
    <submittedName>
        <fullName evidence="1">Uncharacterized protein</fullName>
    </submittedName>
</protein>
<evidence type="ECO:0000313" key="2">
    <source>
        <dbReference type="Proteomes" id="UP001300012"/>
    </source>
</evidence>
<dbReference type="Proteomes" id="UP001300012">
    <property type="component" value="Unassembled WGS sequence"/>
</dbReference>